<dbReference type="EMBL" id="DF967973">
    <property type="protein sequence ID" value="GAP16140.1"/>
    <property type="molecule type" value="Genomic_DNA"/>
</dbReference>
<evidence type="ECO:0000313" key="4">
    <source>
        <dbReference type="Proteomes" id="UP000055060"/>
    </source>
</evidence>
<feature type="domain" description="ChrB N-terminal" evidence="2">
    <location>
        <begin position="18"/>
        <end position="174"/>
    </location>
</feature>
<feature type="region of interest" description="Disordered" evidence="1">
    <location>
        <begin position="178"/>
        <end position="202"/>
    </location>
</feature>
<dbReference type="Proteomes" id="UP000055060">
    <property type="component" value="Unassembled WGS sequence"/>
</dbReference>
<accession>A0A0K8MY57</accession>
<evidence type="ECO:0000256" key="1">
    <source>
        <dbReference type="SAM" id="MobiDB-lite"/>
    </source>
</evidence>
<proteinExistence type="predicted"/>
<keyword evidence="4" id="KW-1185">Reference proteome</keyword>
<dbReference type="STRING" id="360412.LARV_03936"/>
<dbReference type="AlphaFoldDB" id="A0A0K8MY57"/>
<dbReference type="Pfam" id="PF20229">
    <property type="entry name" value="ChrB_N"/>
    <property type="match status" value="1"/>
</dbReference>
<evidence type="ECO:0000313" key="3">
    <source>
        <dbReference type="EMBL" id="GAP16140.1"/>
    </source>
</evidence>
<evidence type="ECO:0000259" key="2">
    <source>
        <dbReference type="Pfam" id="PF20229"/>
    </source>
</evidence>
<gene>
    <name evidence="3" type="ORF">LARV_03936</name>
</gene>
<name>A0A0K8MY57_9CHLR</name>
<reference evidence="3" key="1">
    <citation type="submission" date="2015-07" db="EMBL/GenBank/DDBJ databases">
        <title>Draft Genome Sequences of Anaerolinea thermolimosa IMO-1, Bellilinea caldifistulae GOMI-1, Leptolinea tardivitalis YMTK-2, Levilinea saccharolytica KIBI-1,Longilinea arvoryzae KOME-1, Previously Described as Members of the Anaerolineaceae (Chloroflexi).</title>
        <authorList>
            <person name="Sekiguchi Y."/>
            <person name="Ohashi A."/>
            <person name="Matsuura N."/>
            <person name="Tourlousse M.D."/>
        </authorList>
    </citation>
    <scope>NUCLEOTIDE SEQUENCE [LARGE SCALE GENOMIC DNA]</scope>
    <source>
        <strain evidence="3">KOME-1</strain>
    </source>
</reference>
<dbReference type="InterPro" id="IPR046858">
    <property type="entry name" value="ChrB_N"/>
</dbReference>
<sequence length="202" mass="23442">MQWLLFLSQLPANPSGLRVSVWRKLRAQGALGLQNGVWILPDRPEQLAFFNELSEMVQKQGAGSQVFTVNSLSEAVEQDILQKFKDNRAEDYAEVKEQCADFLLGLEKEIQRRNFSFAEYEENEQDLNKLENWIEKVKQRDFWGGSPVREAEEWLEECRQKFQEFTVLVFANEDEDHARKMKYDPGPLNPANASRPAEDGEE</sequence>
<dbReference type="OrthoDB" id="162815at2"/>
<dbReference type="RefSeq" id="WP_075075516.1">
    <property type="nucleotide sequence ID" value="NZ_DF967973.1"/>
</dbReference>
<organism evidence="3">
    <name type="scientific">Longilinea arvoryzae</name>
    <dbReference type="NCBI Taxonomy" id="360412"/>
    <lineage>
        <taxon>Bacteria</taxon>
        <taxon>Bacillati</taxon>
        <taxon>Chloroflexota</taxon>
        <taxon>Anaerolineae</taxon>
        <taxon>Anaerolineales</taxon>
        <taxon>Anaerolineaceae</taxon>
        <taxon>Longilinea</taxon>
    </lineage>
</organism>
<protein>
    <recommendedName>
        <fullName evidence="2">ChrB N-terminal domain-containing protein</fullName>
    </recommendedName>
</protein>